<dbReference type="InParanoid" id="A0A804IUF5"/>
<evidence type="ECO:0000313" key="3">
    <source>
        <dbReference type="EnsemblPlants" id="Ma04_p27260.1"/>
    </source>
</evidence>
<evidence type="ECO:0000313" key="2">
    <source>
        <dbReference type="EMBL" id="CAG1843534.1"/>
    </source>
</evidence>
<dbReference type="EnsemblPlants" id="Ma04_t27260.1">
    <property type="protein sequence ID" value="Ma04_p27260.1"/>
    <property type="gene ID" value="Ma04_g27260"/>
</dbReference>
<dbReference type="Proteomes" id="UP000012960">
    <property type="component" value="Unplaced"/>
</dbReference>
<reference evidence="3" key="2">
    <citation type="submission" date="2021-05" db="UniProtKB">
        <authorList>
            <consortium name="EnsemblPlants"/>
        </authorList>
    </citation>
    <scope>IDENTIFICATION</scope>
    <source>
        <strain evidence="3">subsp. malaccensis</strain>
    </source>
</reference>
<feature type="region of interest" description="Disordered" evidence="1">
    <location>
        <begin position="50"/>
        <end position="91"/>
    </location>
</feature>
<accession>A0A804IUF5</accession>
<dbReference type="AlphaFoldDB" id="A0A804IUF5"/>
<evidence type="ECO:0000256" key="1">
    <source>
        <dbReference type="SAM" id="MobiDB-lite"/>
    </source>
</evidence>
<evidence type="ECO:0000313" key="4">
    <source>
        <dbReference type="Proteomes" id="UP000012960"/>
    </source>
</evidence>
<dbReference type="Gramene" id="Ma04_t27260.1">
    <property type="protein sequence ID" value="Ma04_p27260.1"/>
    <property type="gene ID" value="Ma04_g27260"/>
</dbReference>
<protein>
    <submittedName>
        <fullName evidence="2">(wild Malaysian banana) hypothetical protein</fullName>
    </submittedName>
</protein>
<reference evidence="2" key="1">
    <citation type="submission" date="2021-03" db="EMBL/GenBank/DDBJ databases">
        <authorList>
            <consortium name="Genoscope - CEA"/>
            <person name="William W."/>
        </authorList>
    </citation>
    <scope>NUCLEOTIDE SEQUENCE</scope>
    <source>
        <strain evidence="2">Doubled-haploid Pahang</strain>
    </source>
</reference>
<organism evidence="3 4">
    <name type="scientific">Musa acuminata subsp. malaccensis</name>
    <name type="common">Wild banana</name>
    <name type="synonym">Musa malaccensis</name>
    <dbReference type="NCBI Taxonomy" id="214687"/>
    <lineage>
        <taxon>Eukaryota</taxon>
        <taxon>Viridiplantae</taxon>
        <taxon>Streptophyta</taxon>
        <taxon>Embryophyta</taxon>
        <taxon>Tracheophyta</taxon>
        <taxon>Spermatophyta</taxon>
        <taxon>Magnoliopsida</taxon>
        <taxon>Liliopsida</taxon>
        <taxon>Zingiberales</taxon>
        <taxon>Musaceae</taxon>
        <taxon>Musa</taxon>
    </lineage>
</organism>
<sequence>MLLGVMLSVKVPHSTSFLIQECFIMEGRVDSLRFLLALRCSRKAPMLCSQTSMGGRTSGLPSTRRLRSSARHTMESGRTLMSTREGRSPME</sequence>
<feature type="compositionally biased region" description="Polar residues" evidence="1">
    <location>
        <begin position="50"/>
        <end position="61"/>
    </location>
</feature>
<name>A0A804IUF5_MUSAM</name>
<dbReference type="EMBL" id="HG996469">
    <property type="protein sequence ID" value="CAG1843534.1"/>
    <property type="molecule type" value="Genomic_DNA"/>
</dbReference>
<gene>
    <name evidence="2" type="ORF">GSMUA_133290.1</name>
</gene>
<proteinExistence type="predicted"/>
<keyword evidence="4" id="KW-1185">Reference proteome</keyword>